<dbReference type="Proteomes" id="UP000499080">
    <property type="component" value="Unassembled WGS sequence"/>
</dbReference>
<evidence type="ECO:0000313" key="1">
    <source>
        <dbReference type="EMBL" id="GBM61084.1"/>
    </source>
</evidence>
<sequence length="98" mass="11314">MCLPLLGWLLWKGPIISHEDKFLLFILLFKILEFRELFPPPTGTTRTWMSRRRISKRVFASSGSTVMLRVGLPFTSDGTNHLGEESSLTRQWSFGFQP</sequence>
<keyword evidence="2" id="KW-1185">Reference proteome</keyword>
<reference evidence="1 2" key="1">
    <citation type="journal article" date="2019" name="Sci. Rep.">
        <title>Orb-weaving spider Araneus ventricosus genome elucidates the spidroin gene catalogue.</title>
        <authorList>
            <person name="Kono N."/>
            <person name="Nakamura H."/>
            <person name="Ohtoshi R."/>
            <person name="Moran D.A.P."/>
            <person name="Shinohara A."/>
            <person name="Yoshida Y."/>
            <person name="Fujiwara M."/>
            <person name="Mori M."/>
            <person name="Tomita M."/>
            <person name="Arakawa K."/>
        </authorList>
    </citation>
    <scope>NUCLEOTIDE SEQUENCE [LARGE SCALE GENOMIC DNA]</scope>
</reference>
<gene>
    <name evidence="1" type="ORF">AVEN_242899_1</name>
</gene>
<comment type="caution">
    <text evidence="1">The sequence shown here is derived from an EMBL/GenBank/DDBJ whole genome shotgun (WGS) entry which is preliminary data.</text>
</comment>
<organism evidence="1 2">
    <name type="scientific">Araneus ventricosus</name>
    <name type="common">Orbweaver spider</name>
    <name type="synonym">Epeira ventricosa</name>
    <dbReference type="NCBI Taxonomy" id="182803"/>
    <lineage>
        <taxon>Eukaryota</taxon>
        <taxon>Metazoa</taxon>
        <taxon>Ecdysozoa</taxon>
        <taxon>Arthropoda</taxon>
        <taxon>Chelicerata</taxon>
        <taxon>Arachnida</taxon>
        <taxon>Araneae</taxon>
        <taxon>Araneomorphae</taxon>
        <taxon>Entelegynae</taxon>
        <taxon>Araneoidea</taxon>
        <taxon>Araneidae</taxon>
        <taxon>Araneus</taxon>
    </lineage>
</organism>
<protein>
    <submittedName>
        <fullName evidence="1">Uncharacterized protein</fullName>
    </submittedName>
</protein>
<name>A0A4Y2H9J9_ARAVE</name>
<evidence type="ECO:0000313" key="2">
    <source>
        <dbReference type="Proteomes" id="UP000499080"/>
    </source>
</evidence>
<dbReference type="AlphaFoldDB" id="A0A4Y2H9J9"/>
<dbReference type="EMBL" id="BGPR01001750">
    <property type="protein sequence ID" value="GBM61084.1"/>
    <property type="molecule type" value="Genomic_DNA"/>
</dbReference>
<proteinExistence type="predicted"/>
<accession>A0A4Y2H9J9</accession>